<keyword evidence="9" id="KW-1185">Reference proteome</keyword>
<dbReference type="PROSITE" id="PS51123">
    <property type="entry name" value="OMPA_2"/>
    <property type="match status" value="1"/>
</dbReference>
<dbReference type="PANTHER" id="PTHR30329">
    <property type="entry name" value="STATOR ELEMENT OF FLAGELLAR MOTOR COMPLEX"/>
    <property type="match status" value="1"/>
</dbReference>
<evidence type="ECO:0000256" key="2">
    <source>
        <dbReference type="ARBA" id="ARBA00023136"/>
    </source>
</evidence>
<feature type="domain" description="OmpA-like" evidence="7">
    <location>
        <begin position="220"/>
        <end position="343"/>
    </location>
</feature>
<evidence type="ECO:0000313" key="8">
    <source>
        <dbReference type="EMBL" id="CAG9183975.1"/>
    </source>
</evidence>
<dbReference type="PANTHER" id="PTHR30329:SF21">
    <property type="entry name" value="LIPOPROTEIN YIAD-RELATED"/>
    <property type="match status" value="1"/>
</dbReference>
<dbReference type="Pfam" id="PF00691">
    <property type="entry name" value="OmpA"/>
    <property type="match status" value="1"/>
</dbReference>
<sequence length="379" mass="40711">MSRNISAGLLLSALACAASGVLAMPLAHPTSGSQTDKGAPAALQARLDRLAHLSASPSRTRAQCWIDLARRERQQSATHANRTPDKALHNADALIGALEEGRGNAPVEPIFTERVYPSTDPRHGRPSWFADIRQIEDALAAYRDRHCETPLSACLDVAYQSVMENMEESRGGRWHHGRTEVDHALALARRTPDDLAACAGRPTATPLADPAPVATAPRQRVVIAQRLAADALFGFDRADLTTAGREALDRFVSGLAQRSDVVRIRVVGYTDRFGGDAYNVALSRRRAQAVRRYLQARAVKLPIVEIGAGASRPRADCPGRADEATVACLQPNRRVELTAESSAELETSSGFPPHESAFASGAIEAERQLAETVAGGDQP</sequence>
<evidence type="ECO:0000256" key="4">
    <source>
        <dbReference type="PROSITE-ProRule" id="PRU00473"/>
    </source>
</evidence>
<feature type="signal peptide" evidence="6">
    <location>
        <begin position="1"/>
        <end position="23"/>
    </location>
</feature>
<dbReference type="InterPro" id="IPR006665">
    <property type="entry name" value="OmpA-like"/>
</dbReference>
<dbReference type="EMBL" id="CAJZAH010000010">
    <property type="protein sequence ID" value="CAG9183975.1"/>
    <property type="molecule type" value="Genomic_DNA"/>
</dbReference>
<protein>
    <submittedName>
        <fullName evidence="8">Outer membrane protein A</fullName>
    </submittedName>
</protein>
<dbReference type="SUPFAM" id="SSF103088">
    <property type="entry name" value="OmpA-like"/>
    <property type="match status" value="1"/>
</dbReference>
<feature type="region of interest" description="Disordered" evidence="5">
    <location>
        <begin position="339"/>
        <end position="360"/>
    </location>
</feature>
<gene>
    <name evidence="8" type="primary">ompA_2</name>
    <name evidence="8" type="ORF">LMG21510_04992</name>
</gene>
<dbReference type="PROSITE" id="PS51257">
    <property type="entry name" value="PROKAR_LIPOPROTEIN"/>
    <property type="match status" value="1"/>
</dbReference>
<feature type="compositionally biased region" description="Low complexity" evidence="5">
    <location>
        <begin position="339"/>
        <end position="349"/>
    </location>
</feature>
<proteinExistence type="predicted"/>
<reference evidence="8 9" key="1">
    <citation type="submission" date="2021-08" db="EMBL/GenBank/DDBJ databases">
        <authorList>
            <person name="Peeters C."/>
        </authorList>
    </citation>
    <scope>NUCLEOTIDE SEQUENCE [LARGE SCALE GENOMIC DNA]</scope>
    <source>
        <strain evidence="8 9">LMG 21510</strain>
    </source>
</reference>
<dbReference type="Proteomes" id="UP000721236">
    <property type="component" value="Unassembled WGS sequence"/>
</dbReference>
<keyword evidence="6" id="KW-0732">Signal</keyword>
<dbReference type="Gene3D" id="3.30.1330.60">
    <property type="entry name" value="OmpA-like domain"/>
    <property type="match status" value="1"/>
</dbReference>
<keyword evidence="3" id="KW-0998">Cell outer membrane</keyword>
<dbReference type="PRINTS" id="PR01021">
    <property type="entry name" value="OMPADOMAIN"/>
</dbReference>
<comment type="subcellular location">
    <subcellularLocation>
        <location evidence="1">Cell outer membrane</location>
    </subcellularLocation>
</comment>
<feature type="chain" id="PRO_5046412307" evidence="6">
    <location>
        <begin position="24"/>
        <end position="379"/>
    </location>
</feature>
<evidence type="ECO:0000256" key="1">
    <source>
        <dbReference type="ARBA" id="ARBA00004442"/>
    </source>
</evidence>
<keyword evidence="2 4" id="KW-0472">Membrane</keyword>
<accession>A0ABN7ZG29</accession>
<evidence type="ECO:0000256" key="5">
    <source>
        <dbReference type="SAM" id="MobiDB-lite"/>
    </source>
</evidence>
<comment type="caution">
    <text evidence="8">The sequence shown here is derived from an EMBL/GenBank/DDBJ whole genome shotgun (WGS) entry which is preliminary data.</text>
</comment>
<evidence type="ECO:0000259" key="7">
    <source>
        <dbReference type="PROSITE" id="PS51123"/>
    </source>
</evidence>
<evidence type="ECO:0000256" key="6">
    <source>
        <dbReference type="SAM" id="SignalP"/>
    </source>
</evidence>
<dbReference type="InterPro" id="IPR006664">
    <property type="entry name" value="OMP_bac"/>
</dbReference>
<dbReference type="InterPro" id="IPR050330">
    <property type="entry name" value="Bact_OuterMem_StrucFunc"/>
</dbReference>
<dbReference type="InterPro" id="IPR036737">
    <property type="entry name" value="OmpA-like_sf"/>
</dbReference>
<dbReference type="CDD" id="cd07185">
    <property type="entry name" value="OmpA_C-like"/>
    <property type="match status" value="1"/>
</dbReference>
<evidence type="ECO:0000313" key="9">
    <source>
        <dbReference type="Proteomes" id="UP000721236"/>
    </source>
</evidence>
<dbReference type="RefSeq" id="WP_222208812.1">
    <property type="nucleotide sequence ID" value="NZ_CAJZAH010000010.1"/>
</dbReference>
<evidence type="ECO:0000256" key="3">
    <source>
        <dbReference type="ARBA" id="ARBA00023237"/>
    </source>
</evidence>
<organism evidence="8 9">
    <name type="scientific">Cupriavidus respiraculi</name>
    <dbReference type="NCBI Taxonomy" id="195930"/>
    <lineage>
        <taxon>Bacteria</taxon>
        <taxon>Pseudomonadati</taxon>
        <taxon>Pseudomonadota</taxon>
        <taxon>Betaproteobacteria</taxon>
        <taxon>Burkholderiales</taxon>
        <taxon>Burkholderiaceae</taxon>
        <taxon>Cupriavidus</taxon>
    </lineage>
</organism>
<name>A0ABN7ZG29_9BURK</name>